<accession>A0A8S5LBU3</accession>
<evidence type="ECO:0000256" key="1">
    <source>
        <dbReference type="SAM" id="MobiDB-lite"/>
    </source>
</evidence>
<proteinExistence type="predicted"/>
<feature type="compositionally biased region" description="Basic residues" evidence="1">
    <location>
        <begin position="27"/>
        <end position="42"/>
    </location>
</feature>
<protein>
    <submittedName>
        <fullName evidence="2">Uncharacterized protein</fullName>
    </submittedName>
</protein>
<name>A0A8S5LBU3_9CAUD</name>
<feature type="region of interest" description="Disordered" evidence="1">
    <location>
        <begin position="25"/>
        <end position="64"/>
    </location>
</feature>
<feature type="compositionally biased region" description="Basic residues" evidence="1">
    <location>
        <begin position="50"/>
        <end position="64"/>
    </location>
</feature>
<sequence>MKALGVLGALFAGLSSIDDFQGVPQTKKSKARIPRSKTRRTKGAYDRSQRIRANRRKAKRCLTK</sequence>
<organism evidence="2">
    <name type="scientific">Siphoviridae sp. ctt5z12</name>
    <dbReference type="NCBI Taxonomy" id="2823604"/>
    <lineage>
        <taxon>Viruses</taxon>
        <taxon>Duplodnaviria</taxon>
        <taxon>Heunggongvirae</taxon>
        <taxon>Uroviricota</taxon>
        <taxon>Caudoviricetes</taxon>
    </lineage>
</organism>
<dbReference type="EMBL" id="BK014676">
    <property type="protein sequence ID" value="DAD67407.1"/>
    <property type="molecule type" value="Genomic_DNA"/>
</dbReference>
<reference evidence="2" key="1">
    <citation type="journal article" date="2021" name="Proc. Natl. Acad. Sci. U.S.A.">
        <title>A Catalog of Tens of Thousands of Viruses from Human Metagenomes Reveals Hidden Associations with Chronic Diseases.</title>
        <authorList>
            <person name="Tisza M.J."/>
            <person name="Buck C.B."/>
        </authorList>
    </citation>
    <scope>NUCLEOTIDE SEQUENCE</scope>
    <source>
        <strain evidence="2">Ctt5z12</strain>
    </source>
</reference>
<evidence type="ECO:0000313" key="2">
    <source>
        <dbReference type="EMBL" id="DAD67407.1"/>
    </source>
</evidence>